<dbReference type="AlphaFoldDB" id="A0A1F5C5N3"/>
<accession>A0A1F5C5N3</accession>
<reference evidence="2 3" key="1">
    <citation type="journal article" date="2016" name="Nat. Commun.">
        <title>Thousands of microbial genomes shed light on interconnected biogeochemical processes in an aquifer system.</title>
        <authorList>
            <person name="Anantharaman K."/>
            <person name="Brown C.T."/>
            <person name="Hug L.A."/>
            <person name="Sharon I."/>
            <person name="Castelle C.J."/>
            <person name="Probst A.J."/>
            <person name="Thomas B.C."/>
            <person name="Singh A."/>
            <person name="Wilkins M.J."/>
            <person name="Karaoz U."/>
            <person name="Brodie E.L."/>
            <person name="Williams K.H."/>
            <person name="Hubbard S.S."/>
            <person name="Banfield J.F."/>
        </authorList>
    </citation>
    <scope>NUCLEOTIDE SEQUENCE [LARGE SCALE GENOMIC DNA]</scope>
</reference>
<protein>
    <submittedName>
        <fullName evidence="2">Uncharacterized protein</fullName>
    </submittedName>
</protein>
<evidence type="ECO:0000313" key="2">
    <source>
        <dbReference type="EMBL" id="OGD38176.1"/>
    </source>
</evidence>
<gene>
    <name evidence="2" type="ORF">A2907_01990</name>
</gene>
<dbReference type="EMBL" id="MEYQ01000052">
    <property type="protein sequence ID" value="OGD38176.1"/>
    <property type="molecule type" value="Genomic_DNA"/>
</dbReference>
<evidence type="ECO:0000256" key="1">
    <source>
        <dbReference type="SAM" id="Coils"/>
    </source>
</evidence>
<keyword evidence="1" id="KW-0175">Coiled coil</keyword>
<sequence>MKPIKRKITKKLAKKIKKWIVSKKGKREIKEALEKARRLSEQFREASKVDWKSLHEPCGPADGTGDWSTIKY</sequence>
<evidence type="ECO:0000313" key="3">
    <source>
        <dbReference type="Proteomes" id="UP000177947"/>
    </source>
</evidence>
<proteinExistence type="predicted"/>
<feature type="coiled-coil region" evidence="1">
    <location>
        <begin position="22"/>
        <end position="49"/>
    </location>
</feature>
<dbReference type="Proteomes" id="UP000177947">
    <property type="component" value="Unassembled WGS sequence"/>
</dbReference>
<comment type="caution">
    <text evidence="2">The sequence shown here is derived from an EMBL/GenBank/DDBJ whole genome shotgun (WGS) entry which is preliminary data.</text>
</comment>
<organism evidence="2 3">
    <name type="scientific">Candidatus Azambacteria bacterium RIFCSPLOWO2_01_FULL_37_9</name>
    <dbReference type="NCBI Taxonomy" id="1797297"/>
    <lineage>
        <taxon>Bacteria</taxon>
        <taxon>Candidatus Azamiibacteriota</taxon>
    </lineage>
</organism>
<name>A0A1F5C5N3_9BACT</name>